<keyword evidence="1" id="KW-0472">Membrane</keyword>
<feature type="domain" description="TcaA 4th" evidence="3">
    <location>
        <begin position="252"/>
        <end position="320"/>
    </location>
</feature>
<dbReference type="Pfam" id="PF22820">
    <property type="entry name" value="TcaA_3rd_4th"/>
    <property type="match status" value="1"/>
</dbReference>
<dbReference type="InterPro" id="IPR054530">
    <property type="entry name" value="TcaA_4th"/>
</dbReference>
<dbReference type="InterPro" id="IPR054529">
    <property type="entry name" value="TcaA_2nd"/>
</dbReference>
<dbReference type="Pfam" id="PF25155">
    <property type="entry name" value="NTF2_YvbJ"/>
    <property type="match status" value="1"/>
</dbReference>
<comment type="caution">
    <text evidence="5">The sequence shown here is derived from an EMBL/GenBank/DDBJ whole genome shotgun (WGS) entry which is preliminary data.</text>
</comment>
<dbReference type="PANTHER" id="PTHR40038">
    <property type="entry name" value="MEMBRANE-ASSOCIATED PROTEIN TCAA"/>
    <property type="match status" value="1"/>
</dbReference>
<dbReference type="RefSeq" id="WP_058264567.1">
    <property type="nucleotide sequence ID" value="NZ_FMYN01000001.1"/>
</dbReference>
<feature type="domain" description="YvbJ-like NTF2-like" evidence="4">
    <location>
        <begin position="335"/>
        <end position="445"/>
    </location>
</feature>
<proteinExistence type="predicted"/>
<organism evidence="5 6">
    <name type="scientific">Exiguobacterium indicum</name>
    <dbReference type="NCBI Taxonomy" id="296995"/>
    <lineage>
        <taxon>Bacteria</taxon>
        <taxon>Bacillati</taxon>
        <taxon>Bacillota</taxon>
        <taxon>Bacilli</taxon>
        <taxon>Bacillales</taxon>
        <taxon>Bacillales Family XII. Incertae Sedis</taxon>
        <taxon>Exiguobacterium</taxon>
    </lineage>
</organism>
<evidence type="ECO:0008006" key="7">
    <source>
        <dbReference type="Google" id="ProtNLM"/>
    </source>
</evidence>
<dbReference type="AlphaFoldDB" id="A0A0V8GIH0"/>
<name>A0A0V8GIH0_9BACL</name>
<reference evidence="5 6" key="1">
    <citation type="journal article" date="2015" name="Int. J. Syst. Evol. Microbiol.">
        <title>Exiguobacterium enclense sp. nov., isolated from sediment.</title>
        <authorList>
            <person name="Dastager S.G."/>
            <person name="Mawlankar R."/>
            <person name="Sonalkar V.V."/>
            <person name="Thorat M.N."/>
            <person name="Mual P."/>
            <person name="Verma A."/>
            <person name="Krishnamurthi S."/>
            <person name="Tang S.K."/>
            <person name="Li W.J."/>
        </authorList>
    </citation>
    <scope>NUCLEOTIDE SEQUENCE [LARGE SCALE GENOMIC DNA]</scope>
    <source>
        <strain evidence="5 6">NIO-1109</strain>
    </source>
</reference>
<feature type="transmembrane region" description="Helical" evidence="1">
    <location>
        <begin position="54"/>
        <end position="72"/>
    </location>
</feature>
<dbReference type="Pfam" id="PF22813">
    <property type="entry name" value="TcaA_2nd"/>
    <property type="match status" value="1"/>
</dbReference>
<accession>A0A0V8GIH0</accession>
<evidence type="ECO:0000313" key="6">
    <source>
        <dbReference type="Proteomes" id="UP000053797"/>
    </source>
</evidence>
<feature type="domain" description="TcaA second" evidence="2">
    <location>
        <begin position="80"/>
        <end position="170"/>
    </location>
</feature>
<dbReference type="Proteomes" id="UP000053797">
    <property type="component" value="Unassembled WGS sequence"/>
</dbReference>
<sequence length="461" mass="51139">MACVNCSDAARRGLKFCPSCGDALEKHVEHPEPVKTERDARPVRSKKMSKSAKAILLSVVLVVVAGGAYYGLATQWFTVEATTNEIRDAIRSGDAALLAEHTEFNGKPIDQKMAQRFLDALKETPEQKKSFMDYLLMAGASIQAENESDVPGQIVANGRQLGIFKDYRLRLDTVKTEVVSNFKGTKVTLVNPVGTESSKASEEGIMMDGVYPGLTDAKIAYDGEYGKETSEVTINPLTLDASDRKFEITLKGDAIELDQTYPDAYLIVDGKSTSKQVSDLKNYGPIPKNGIKLSVENDFPWGEETSDEILVKPDTKKATFTFKPSEAVLNELQGVVEAHASDWVDAAIYQDTSYFSLVDDASYLAKQQKNYDDWSRKDLEWDGEFMNASIDRSSAKFVEYGDTVGIEVMATTYIRGEMYTPDSESPGKSTAKSLFRYLFTYTSGEDSYEEEFRIQQATNIK</sequence>
<evidence type="ECO:0000259" key="2">
    <source>
        <dbReference type="Pfam" id="PF22813"/>
    </source>
</evidence>
<dbReference type="OrthoDB" id="1682769at2"/>
<evidence type="ECO:0000256" key="1">
    <source>
        <dbReference type="SAM" id="Phobius"/>
    </source>
</evidence>
<dbReference type="PANTHER" id="PTHR40038:SF1">
    <property type="entry name" value="MEMBRANE-ASSOCIATED PROTEIN TCAA"/>
    <property type="match status" value="1"/>
</dbReference>
<dbReference type="EMBL" id="LNQL01000001">
    <property type="protein sequence ID" value="KSU49942.1"/>
    <property type="molecule type" value="Genomic_DNA"/>
</dbReference>
<evidence type="ECO:0000259" key="4">
    <source>
        <dbReference type="Pfam" id="PF25155"/>
    </source>
</evidence>
<keyword evidence="1" id="KW-1133">Transmembrane helix</keyword>
<dbReference type="InterPro" id="IPR056902">
    <property type="entry name" value="NTF2_YvbJ"/>
</dbReference>
<evidence type="ECO:0000259" key="3">
    <source>
        <dbReference type="Pfam" id="PF22820"/>
    </source>
</evidence>
<protein>
    <recommendedName>
        <fullName evidence="7">Membrane protein YvbJ</fullName>
    </recommendedName>
</protein>
<dbReference type="GO" id="GO:0005886">
    <property type="term" value="C:plasma membrane"/>
    <property type="evidence" value="ECO:0007669"/>
    <property type="project" value="UniProtKB-SubCell"/>
</dbReference>
<keyword evidence="1" id="KW-0812">Transmembrane</keyword>
<gene>
    <name evidence="5" type="ORF">AS033_00825</name>
</gene>
<evidence type="ECO:0000313" key="5">
    <source>
        <dbReference type="EMBL" id="KSU49942.1"/>
    </source>
</evidence>